<dbReference type="InterPro" id="IPR016040">
    <property type="entry name" value="NAD(P)-bd_dom"/>
</dbReference>
<keyword evidence="3" id="KW-1185">Reference proteome</keyword>
<dbReference type="RefSeq" id="WP_098192434.1">
    <property type="nucleotide sequence ID" value="NZ_CP023777.1"/>
</dbReference>
<gene>
    <name evidence="2" type="ORF">COR50_02075</name>
</gene>
<dbReference type="AlphaFoldDB" id="A0A291QQD3"/>
<dbReference type="PANTHER" id="PTHR43355">
    <property type="entry name" value="FLAVIN REDUCTASE (NADPH)"/>
    <property type="match status" value="1"/>
</dbReference>
<dbReference type="Proteomes" id="UP000220133">
    <property type="component" value="Chromosome"/>
</dbReference>
<evidence type="ECO:0000259" key="1">
    <source>
        <dbReference type="Pfam" id="PF13460"/>
    </source>
</evidence>
<name>A0A291QQD3_9BACT</name>
<proteinExistence type="predicted"/>
<feature type="domain" description="NAD(P)-binding" evidence="1">
    <location>
        <begin position="8"/>
        <end position="201"/>
    </location>
</feature>
<protein>
    <submittedName>
        <fullName evidence="2">Epimerase</fullName>
    </submittedName>
</protein>
<dbReference type="OrthoDB" id="9785372at2"/>
<dbReference type="InterPro" id="IPR051606">
    <property type="entry name" value="Polyketide_Oxido-like"/>
</dbReference>
<accession>A0A291QQD3</accession>
<evidence type="ECO:0000313" key="2">
    <source>
        <dbReference type="EMBL" id="ATL46044.1"/>
    </source>
</evidence>
<reference evidence="2 3" key="1">
    <citation type="submission" date="2017-10" db="EMBL/GenBank/DDBJ databases">
        <title>Paenichitinophaga pekingensis gen. nov., sp. nov., isolated from activated sludge.</title>
        <authorList>
            <person name="Jin D."/>
            <person name="Kong X."/>
            <person name="Deng Y."/>
            <person name="Bai Z."/>
        </authorList>
    </citation>
    <scope>NUCLEOTIDE SEQUENCE [LARGE SCALE GENOMIC DNA]</scope>
    <source>
        <strain evidence="2 3">13</strain>
    </source>
</reference>
<dbReference type="KEGG" id="cbae:COR50_02075"/>
<sequence>MKRIIIFGASGATGQQVLKQALEPGYEVTAFVRDPAKILLKAPNLTVVQGDVLNAIAVHAALKNQDAVMCTLGAPANKTGVVRSQGSLNIIQGMQALGIKRLICQTSLGFGDGKEVLNQTSFIFKHIIVPFFLQNAFDDHAVQEDYIKKSGLDWTIIRPGNLTDGPLTGIYQHGEQLHLKKIKVKVSRADVAHLMLKELTQTQYLHKTPGISY</sequence>
<dbReference type="Pfam" id="PF13460">
    <property type="entry name" value="NAD_binding_10"/>
    <property type="match status" value="1"/>
</dbReference>
<dbReference type="EMBL" id="CP023777">
    <property type="protein sequence ID" value="ATL46044.1"/>
    <property type="molecule type" value="Genomic_DNA"/>
</dbReference>
<dbReference type="InterPro" id="IPR036291">
    <property type="entry name" value="NAD(P)-bd_dom_sf"/>
</dbReference>
<organism evidence="2 3">
    <name type="scientific">Chitinophaga caeni</name>
    <dbReference type="NCBI Taxonomy" id="2029983"/>
    <lineage>
        <taxon>Bacteria</taxon>
        <taxon>Pseudomonadati</taxon>
        <taxon>Bacteroidota</taxon>
        <taxon>Chitinophagia</taxon>
        <taxon>Chitinophagales</taxon>
        <taxon>Chitinophagaceae</taxon>
        <taxon>Chitinophaga</taxon>
    </lineage>
</organism>
<dbReference type="CDD" id="cd05244">
    <property type="entry name" value="BVR-B_like_SDR_a"/>
    <property type="match status" value="1"/>
</dbReference>
<dbReference type="PANTHER" id="PTHR43355:SF2">
    <property type="entry name" value="FLAVIN REDUCTASE (NADPH)"/>
    <property type="match status" value="1"/>
</dbReference>
<dbReference type="GO" id="GO:0004074">
    <property type="term" value="F:biliverdin reductase [NAD(P)H] activity"/>
    <property type="evidence" value="ECO:0007669"/>
    <property type="project" value="TreeGrafter"/>
</dbReference>
<dbReference type="SUPFAM" id="SSF51735">
    <property type="entry name" value="NAD(P)-binding Rossmann-fold domains"/>
    <property type="match status" value="1"/>
</dbReference>
<evidence type="ECO:0000313" key="3">
    <source>
        <dbReference type="Proteomes" id="UP000220133"/>
    </source>
</evidence>
<dbReference type="Gene3D" id="3.40.50.720">
    <property type="entry name" value="NAD(P)-binding Rossmann-like Domain"/>
    <property type="match status" value="1"/>
</dbReference>
<dbReference type="GO" id="GO:0042602">
    <property type="term" value="F:riboflavin reductase (NADPH) activity"/>
    <property type="evidence" value="ECO:0007669"/>
    <property type="project" value="TreeGrafter"/>
</dbReference>